<dbReference type="Proteomes" id="UP000078551">
    <property type="component" value="Plasmid pRphaN771b"/>
</dbReference>
<dbReference type="EMBL" id="CP013570">
    <property type="protein sequence ID" value="ANL87182.1"/>
    <property type="molecule type" value="Genomic_DNA"/>
</dbReference>
<keyword evidence="1" id="KW-0812">Transmembrane</keyword>
<dbReference type="GeneID" id="45959670"/>
<sequence>MNFPNIHDPELTLLTPDDDVADPEVTILVPSLNEELTIGTFVDWCRQGIAASGAAVEILIVDSSTDRTPEIARERGARVLRTPKRGLGRAYIDAIPFVRGKFIIMGDADCTYDFRQIAPFIDAFRKGYDFVMGSRFKGSIEDNAMPPLHRYFGTPLTTWILNRMFASRFSDIHCGMRGISVDALLRMDLRSQGWEYASEMVLKSVHMELATTEVPIHFLKDPEGRLSHMKRRGWMEPWRAGWRNLQAMFVYGFDFFLVWPGLLLLALGLIMMLPLLAGPMSIGGVRFSSNAMLFAMAMAVLGQSMLVSAAIGRVVFDYSGHVQPRFERLLPYNATIWGSVIAVLAGVLLAVPLFDSYVGNGYVLPEIGIETNWAVFGLWLIITAFQIFISGLMIRALGVMLPVKKPVPPLAG</sequence>
<dbReference type="Gene3D" id="3.90.550.10">
    <property type="entry name" value="Spore Coat Polysaccharide Biosynthesis Protein SpsA, Chain A"/>
    <property type="match status" value="1"/>
</dbReference>
<geneLocation type="plasmid" evidence="3 5">
    <name>pRphaN771b</name>
</geneLocation>
<keyword evidence="1" id="KW-1133">Transmembrane helix</keyword>
<evidence type="ECO:0000313" key="6">
    <source>
        <dbReference type="Proteomes" id="UP000540266"/>
    </source>
</evidence>
<dbReference type="PANTHER" id="PTHR48090:SF6">
    <property type="entry name" value="SLR5056 PROTEIN"/>
    <property type="match status" value="1"/>
</dbReference>
<dbReference type="CDD" id="cd04179">
    <property type="entry name" value="DPM_DPG-synthase_like"/>
    <property type="match status" value="1"/>
</dbReference>
<dbReference type="AlphaFoldDB" id="A0A192THP8"/>
<feature type="transmembrane region" description="Helical" evidence="1">
    <location>
        <begin position="374"/>
        <end position="394"/>
    </location>
</feature>
<gene>
    <name evidence="3" type="ORF">AMC81_PB00043</name>
    <name evidence="4" type="ORF">HER27_025375</name>
</gene>
<accession>A0A192THP8</accession>
<geneLocation type="plasmid" evidence="4 6">
    <name>pBS3b</name>
</geneLocation>
<evidence type="ECO:0000313" key="3">
    <source>
        <dbReference type="EMBL" id="ANL87182.1"/>
    </source>
</evidence>
<dbReference type="InterPro" id="IPR029044">
    <property type="entry name" value="Nucleotide-diphossugar_trans"/>
</dbReference>
<evidence type="ECO:0000256" key="1">
    <source>
        <dbReference type="SAM" id="Phobius"/>
    </source>
</evidence>
<organism evidence="4 6">
    <name type="scientific">Rhizobium phaseoli</name>
    <dbReference type="NCBI Taxonomy" id="396"/>
    <lineage>
        <taxon>Bacteria</taxon>
        <taxon>Pseudomonadati</taxon>
        <taxon>Pseudomonadota</taxon>
        <taxon>Alphaproteobacteria</taxon>
        <taxon>Hyphomicrobiales</taxon>
        <taxon>Rhizobiaceae</taxon>
        <taxon>Rhizobium/Agrobacterium group</taxon>
        <taxon>Rhizobium</taxon>
    </lineage>
</organism>
<dbReference type="SUPFAM" id="SSF53448">
    <property type="entry name" value="Nucleotide-diphospho-sugar transferases"/>
    <property type="match status" value="1"/>
</dbReference>
<protein>
    <submittedName>
        <fullName evidence="4">Glycosyltransferase family 2 protein</fullName>
    </submittedName>
</protein>
<dbReference type="InterPro" id="IPR050256">
    <property type="entry name" value="Glycosyltransferase_2"/>
</dbReference>
<reference evidence="3 5" key="1">
    <citation type="submission" date="2015-11" db="EMBL/GenBank/DDBJ databases">
        <title>The limits of bacterial species coexistence and the symbiotic plasmid transference in sympatric Rhizobium populations.</title>
        <authorList>
            <person name="Perez-Carrascal O.M."/>
            <person name="VanInsberghe D."/>
            <person name="Juarez S."/>
            <person name="Polz M.F."/>
            <person name="Vinuesa P."/>
            <person name="Gonzalez V."/>
        </authorList>
    </citation>
    <scope>NUCLEOTIDE SEQUENCE [LARGE SCALE GENOMIC DNA]</scope>
    <source>
        <strain evidence="3 5">N771</strain>
        <plasmid evidence="3 5">pRphaN771b</plasmid>
    </source>
</reference>
<evidence type="ECO:0000259" key="2">
    <source>
        <dbReference type="Pfam" id="PF00535"/>
    </source>
</evidence>
<dbReference type="PANTHER" id="PTHR48090">
    <property type="entry name" value="UNDECAPRENYL-PHOSPHATE 4-DEOXY-4-FORMAMIDO-L-ARABINOSE TRANSFERASE-RELATED"/>
    <property type="match status" value="1"/>
</dbReference>
<name>A0A192THP8_9HYPH</name>
<feature type="transmembrane region" description="Helical" evidence="1">
    <location>
        <begin position="293"/>
        <end position="316"/>
    </location>
</feature>
<feature type="domain" description="Glycosyltransferase 2-like" evidence="2">
    <location>
        <begin position="26"/>
        <end position="184"/>
    </location>
</feature>
<feature type="transmembrane region" description="Helical" evidence="1">
    <location>
        <begin position="336"/>
        <end position="354"/>
    </location>
</feature>
<dbReference type="InterPro" id="IPR001173">
    <property type="entry name" value="Glyco_trans_2-like"/>
</dbReference>
<dbReference type="EMBL" id="CP064933">
    <property type="protein sequence ID" value="QPK11666.1"/>
    <property type="molecule type" value="Genomic_DNA"/>
</dbReference>
<dbReference type="Proteomes" id="UP000540266">
    <property type="component" value="Plasmid pBS3b"/>
</dbReference>
<reference evidence="4 6" key="2">
    <citation type="submission" date="2020-11" db="EMBL/GenBank/DDBJ databases">
        <title>Indigenous Rhizobia Nodulating Common beans in Western Kenya.</title>
        <authorList>
            <person name="Wekesa C.S."/>
            <person name="Oelmueller R."/>
            <person name="Furch A.C."/>
        </authorList>
    </citation>
    <scope>NUCLEOTIDE SEQUENCE [LARGE SCALE GENOMIC DNA]</scope>
    <source>
        <strain evidence="6">BS3</strain>
        <strain evidence="4">S3</strain>
        <plasmid evidence="4 6">pBS3b</plasmid>
    </source>
</reference>
<evidence type="ECO:0000313" key="5">
    <source>
        <dbReference type="Proteomes" id="UP000078551"/>
    </source>
</evidence>
<dbReference type="RefSeq" id="WP_064825905.1">
    <property type="nucleotide sequence ID" value="NZ_CP013533.1"/>
</dbReference>
<feature type="transmembrane region" description="Helical" evidence="1">
    <location>
        <begin position="249"/>
        <end position="273"/>
    </location>
</feature>
<keyword evidence="1" id="KW-0472">Membrane</keyword>
<dbReference type="Pfam" id="PF00535">
    <property type="entry name" value="Glycos_transf_2"/>
    <property type="match status" value="1"/>
</dbReference>
<proteinExistence type="predicted"/>
<evidence type="ECO:0000313" key="4">
    <source>
        <dbReference type="EMBL" id="QPK11666.1"/>
    </source>
</evidence>
<keyword evidence="5" id="KW-1185">Reference proteome</keyword>
<keyword evidence="4" id="KW-0614">Plasmid</keyword>